<evidence type="ECO:0000256" key="1">
    <source>
        <dbReference type="SAM" id="MobiDB-lite"/>
    </source>
</evidence>
<accession>A0A3P6PIZ4</accession>
<keyword evidence="3" id="KW-1185">Reference proteome</keyword>
<proteinExistence type="predicted"/>
<organism evidence="2 3">
    <name type="scientific">Anisakis simplex</name>
    <name type="common">Herring worm</name>
    <dbReference type="NCBI Taxonomy" id="6269"/>
    <lineage>
        <taxon>Eukaryota</taxon>
        <taxon>Metazoa</taxon>
        <taxon>Ecdysozoa</taxon>
        <taxon>Nematoda</taxon>
        <taxon>Chromadorea</taxon>
        <taxon>Rhabditida</taxon>
        <taxon>Spirurina</taxon>
        <taxon>Ascaridomorpha</taxon>
        <taxon>Ascaridoidea</taxon>
        <taxon>Anisakidae</taxon>
        <taxon>Anisakis</taxon>
        <taxon>Anisakis simplex complex</taxon>
    </lineage>
</organism>
<feature type="region of interest" description="Disordered" evidence="1">
    <location>
        <begin position="1"/>
        <end position="29"/>
    </location>
</feature>
<dbReference type="AlphaFoldDB" id="A0A3P6PIZ4"/>
<gene>
    <name evidence="2" type="ORF">ASIM_LOCUS6588</name>
</gene>
<dbReference type="Proteomes" id="UP000267096">
    <property type="component" value="Unassembled WGS sequence"/>
</dbReference>
<evidence type="ECO:0000313" key="3">
    <source>
        <dbReference type="Proteomes" id="UP000267096"/>
    </source>
</evidence>
<reference evidence="2 3" key="1">
    <citation type="submission" date="2018-11" db="EMBL/GenBank/DDBJ databases">
        <authorList>
            <consortium name="Pathogen Informatics"/>
        </authorList>
    </citation>
    <scope>NUCLEOTIDE SEQUENCE [LARGE SCALE GENOMIC DNA]</scope>
</reference>
<sequence length="115" mass="12756">MDRERAQNSANLRAERLLRKTNSAKSPLRSCSARELTTEHFEGKVPDNQAKPSSNEIVGSCAICVNDSKLGLKSSEKETTSICKHGKSLSPYLPEPLFTNNAFHKKRGGFLFAIY</sequence>
<evidence type="ECO:0000313" key="2">
    <source>
        <dbReference type="EMBL" id="VDK27355.1"/>
    </source>
</evidence>
<name>A0A3P6PIZ4_ANISI</name>
<dbReference type="EMBL" id="UYRR01014552">
    <property type="protein sequence ID" value="VDK27355.1"/>
    <property type="molecule type" value="Genomic_DNA"/>
</dbReference>
<protein>
    <submittedName>
        <fullName evidence="2">Uncharacterized protein</fullName>
    </submittedName>
</protein>